<reference evidence="1 2" key="1">
    <citation type="submission" date="2021-06" db="EMBL/GenBank/DDBJ databases">
        <title>Caerostris darwini draft genome.</title>
        <authorList>
            <person name="Kono N."/>
            <person name="Arakawa K."/>
        </authorList>
    </citation>
    <scope>NUCLEOTIDE SEQUENCE [LARGE SCALE GENOMIC DNA]</scope>
</reference>
<organism evidence="1 2">
    <name type="scientific">Caerostris darwini</name>
    <dbReference type="NCBI Taxonomy" id="1538125"/>
    <lineage>
        <taxon>Eukaryota</taxon>
        <taxon>Metazoa</taxon>
        <taxon>Ecdysozoa</taxon>
        <taxon>Arthropoda</taxon>
        <taxon>Chelicerata</taxon>
        <taxon>Arachnida</taxon>
        <taxon>Araneae</taxon>
        <taxon>Araneomorphae</taxon>
        <taxon>Entelegynae</taxon>
        <taxon>Araneoidea</taxon>
        <taxon>Araneidae</taxon>
        <taxon>Caerostris</taxon>
    </lineage>
</organism>
<dbReference type="AlphaFoldDB" id="A0AAV4WP77"/>
<proteinExistence type="predicted"/>
<comment type="caution">
    <text evidence="1">The sequence shown here is derived from an EMBL/GenBank/DDBJ whole genome shotgun (WGS) entry which is preliminary data.</text>
</comment>
<gene>
    <name evidence="1" type="ORF">CDAR_176341</name>
</gene>
<evidence type="ECO:0000313" key="1">
    <source>
        <dbReference type="EMBL" id="GIY83343.1"/>
    </source>
</evidence>
<accession>A0AAV4WP77</accession>
<protein>
    <submittedName>
        <fullName evidence="1">Uncharacterized protein</fullName>
    </submittedName>
</protein>
<name>A0AAV4WP77_9ARAC</name>
<sequence>MSVSNPQLCLRSSGCVLCQIHGCVLCPGCTPCQFQAVSDPRLCPVSNPGLCIGSSGCVLWQIYGCNGVQFYSVSFKVVSDPYLGPRCAFDRSMAMSCISSRLFQTHASCKLFQTHICVLCQIHGQFRFCPVSIPWLCPVHKLYPMSVPSCIRSMSVSRMCP</sequence>
<keyword evidence="2" id="KW-1185">Reference proteome</keyword>
<dbReference type="Proteomes" id="UP001054837">
    <property type="component" value="Unassembled WGS sequence"/>
</dbReference>
<dbReference type="EMBL" id="BPLQ01014809">
    <property type="protein sequence ID" value="GIY83343.1"/>
    <property type="molecule type" value="Genomic_DNA"/>
</dbReference>
<evidence type="ECO:0000313" key="2">
    <source>
        <dbReference type="Proteomes" id="UP001054837"/>
    </source>
</evidence>